<protein>
    <submittedName>
        <fullName evidence="1">Uncharacterized protein</fullName>
    </submittedName>
</protein>
<sequence>MPTKNTLYILLAVIFCFSKIIEVNANLWKGRAQESVFVTMGAQRNKILVQGTNKAFITISDQSTRENTKSIIGQIVKKAILFGIDLVLEKISLKAVTFFKRWVEARFSQSFYNWRDSLYS</sequence>
<evidence type="ECO:0000313" key="2">
    <source>
        <dbReference type="Proteomes" id="UP000746918"/>
    </source>
</evidence>
<dbReference type="RefSeq" id="WP_220717624.1">
    <property type="nucleotide sequence ID" value="NZ_JAIFRO010000006.1"/>
</dbReference>
<organism evidence="1 2">
    <name type="scientific">Bartonella raoultii</name>
    <dbReference type="NCBI Taxonomy" id="1457020"/>
    <lineage>
        <taxon>Bacteria</taxon>
        <taxon>Pseudomonadati</taxon>
        <taxon>Pseudomonadota</taxon>
        <taxon>Alphaproteobacteria</taxon>
        <taxon>Hyphomicrobiales</taxon>
        <taxon>Bartonellaceae</taxon>
        <taxon>Bartonella</taxon>
    </lineage>
</organism>
<proteinExistence type="predicted"/>
<dbReference type="EMBL" id="JAIFRO010000006">
    <property type="protein sequence ID" value="MBX4336285.1"/>
    <property type="molecule type" value="Genomic_DNA"/>
</dbReference>
<name>A0ABS7I618_9HYPH</name>
<keyword evidence="2" id="KW-1185">Reference proteome</keyword>
<reference evidence="1 2" key="1">
    <citation type="submission" date="2021-08" db="EMBL/GenBank/DDBJ databases">
        <title>Bartonella raoulti 094 sp. nov.</title>
        <authorList>
            <person name="Zgheib R."/>
            <person name="Hammoud A."/>
        </authorList>
    </citation>
    <scope>NUCLEOTIDE SEQUENCE [LARGE SCALE GENOMIC DNA]</scope>
    <source>
        <strain evidence="1 2">094</strain>
    </source>
</reference>
<gene>
    <name evidence="1" type="ORF">K3248_06745</name>
</gene>
<dbReference type="Proteomes" id="UP000746918">
    <property type="component" value="Unassembled WGS sequence"/>
</dbReference>
<comment type="caution">
    <text evidence="1">The sequence shown here is derived from an EMBL/GenBank/DDBJ whole genome shotgun (WGS) entry which is preliminary data.</text>
</comment>
<accession>A0ABS7I618</accession>
<evidence type="ECO:0000313" key="1">
    <source>
        <dbReference type="EMBL" id="MBX4336285.1"/>
    </source>
</evidence>